<dbReference type="Proteomes" id="UP001516023">
    <property type="component" value="Unassembled WGS sequence"/>
</dbReference>
<organism evidence="3 4">
    <name type="scientific">Cyclotella cryptica</name>
    <dbReference type="NCBI Taxonomy" id="29204"/>
    <lineage>
        <taxon>Eukaryota</taxon>
        <taxon>Sar</taxon>
        <taxon>Stramenopiles</taxon>
        <taxon>Ochrophyta</taxon>
        <taxon>Bacillariophyta</taxon>
        <taxon>Coscinodiscophyceae</taxon>
        <taxon>Thalassiosirophycidae</taxon>
        <taxon>Stephanodiscales</taxon>
        <taxon>Stephanodiscaceae</taxon>
        <taxon>Cyclotella</taxon>
    </lineage>
</organism>
<evidence type="ECO:0000256" key="1">
    <source>
        <dbReference type="SAM" id="MobiDB-lite"/>
    </source>
</evidence>
<feature type="region of interest" description="Disordered" evidence="1">
    <location>
        <begin position="17"/>
        <end position="37"/>
    </location>
</feature>
<feature type="compositionally biased region" description="Low complexity" evidence="1">
    <location>
        <begin position="20"/>
        <end position="37"/>
    </location>
</feature>
<reference evidence="3 4" key="1">
    <citation type="journal article" date="2020" name="G3 (Bethesda)">
        <title>Improved Reference Genome for Cyclotella cryptica CCMP332, a Model for Cell Wall Morphogenesis, Salinity Adaptation, and Lipid Production in Diatoms (Bacillariophyta).</title>
        <authorList>
            <person name="Roberts W.R."/>
            <person name="Downey K.M."/>
            <person name="Ruck E.C."/>
            <person name="Traller J.C."/>
            <person name="Alverson A.J."/>
        </authorList>
    </citation>
    <scope>NUCLEOTIDE SEQUENCE [LARGE SCALE GENOMIC DNA]</scope>
    <source>
        <strain evidence="3 4">CCMP332</strain>
    </source>
</reference>
<evidence type="ECO:0000256" key="2">
    <source>
        <dbReference type="SAM" id="SignalP"/>
    </source>
</evidence>
<evidence type="ECO:0000313" key="3">
    <source>
        <dbReference type="EMBL" id="KAL3778653.1"/>
    </source>
</evidence>
<accession>A0ABD3NT70</accession>
<protein>
    <submittedName>
        <fullName evidence="3">Uncharacterized protein</fullName>
    </submittedName>
</protein>
<keyword evidence="2" id="KW-0732">Signal</keyword>
<gene>
    <name evidence="3" type="ORF">HJC23_008637</name>
</gene>
<proteinExistence type="predicted"/>
<dbReference type="AlphaFoldDB" id="A0ABD3NT70"/>
<evidence type="ECO:0000313" key="4">
    <source>
        <dbReference type="Proteomes" id="UP001516023"/>
    </source>
</evidence>
<dbReference type="EMBL" id="JABMIG020000424">
    <property type="protein sequence ID" value="KAL3778653.1"/>
    <property type="molecule type" value="Genomic_DNA"/>
</dbReference>
<feature type="chain" id="PRO_5044743122" evidence="2">
    <location>
        <begin position="19"/>
        <end position="198"/>
    </location>
</feature>
<sequence length="198" mass="22465">MMKSILLALLFTANPASSFTPTKQQHHTPTTPPRTTTITTTTLQAHNPTPRRTLLGQLTPLLLLTLPITTTIHPQAQAIETYLTEPTEEFKESERQRIEFRKNQLLRKGEFIKVLTRLTTESTTEEALIDDLTTLRNLVVQTGGLPLGIKKEDMYKVIRSRKAKGNWPTDVEIAYQKLKAEVAYQQSPNTEKDMENPL</sequence>
<keyword evidence="4" id="KW-1185">Reference proteome</keyword>
<comment type="caution">
    <text evidence="3">The sequence shown here is derived from an EMBL/GenBank/DDBJ whole genome shotgun (WGS) entry which is preliminary data.</text>
</comment>
<name>A0ABD3NT70_9STRA</name>
<feature type="signal peptide" evidence="2">
    <location>
        <begin position="1"/>
        <end position="18"/>
    </location>
</feature>